<organism evidence="14 15">
    <name type="scientific">Tropilaelaps mercedesae</name>
    <dbReference type="NCBI Taxonomy" id="418985"/>
    <lineage>
        <taxon>Eukaryota</taxon>
        <taxon>Metazoa</taxon>
        <taxon>Ecdysozoa</taxon>
        <taxon>Arthropoda</taxon>
        <taxon>Chelicerata</taxon>
        <taxon>Arachnida</taxon>
        <taxon>Acari</taxon>
        <taxon>Parasitiformes</taxon>
        <taxon>Mesostigmata</taxon>
        <taxon>Gamasina</taxon>
        <taxon>Dermanyssoidea</taxon>
        <taxon>Laelapidae</taxon>
        <taxon>Tropilaelaps</taxon>
    </lineage>
</organism>
<gene>
    <name evidence="14" type="ORF">BIW11_05450</name>
</gene>
<comment type="caution">
    <text evidence="14">The sequence shown here is derived from an EMBL/GenBank/DDBJ whole genome shotgun (WGS) entry which is preliminary data.</text>
</comment>
<feature type="region of interest" description="Disordered" evidence="12">
    <location>
        <begin position="439"/>
        <end position="470"/>
    </location>
</feature>
<comment type="cofactor">
    <cofactor evidence="11">
        <name>Fe(2+)</name>
        <dbReference type="ChEBI" id="CHEBI:29033"/>
    </cofactor>
    <text evidence="11">Binds 1 Fe(2+) ion per subunit.</text>
</comment>
<dbReference type="GO" id="GO:0005730">
    <property type="term" value="C:nucleolus"/>
    <property type="evidence" value="ECO:0007669"/>
    <property type="project" value="UniProtKB-SubCell"/>
</dbReference>
<proteinExistence type="inferred from homology"/>
<evidence type="ECO:0000256" key="7">
    <source>
        <dbReference type="ARBA" id="ARBA00046256"/>
    </source>
</evidence>
<dbReference type="GO" id="GO:0042254">
    <property type="term" value="P:ribosome biogenesis"/>
    <property type="evidence" value="ECO:0007669"/>
    <property type="project" value="UniProtKB-KW"/>
</dbReference>
<evidence type="ECO:0000313" key="15">
    <source>
        <dbReference type="Proteomes" id="UP000192247"/>
    </source>
</evidence>
<comment type="function">
    <text evidence="7">Oxygenase that can act as both a histone lysine demethylase and a ribosomal histidine hydroxylase. Is involved in the demethylation of trimethylated 'Lys-9' on histone H3 (H3K9me3), leading to an increase in ribosomal RNA expression. Also catalyzes the hydroxylation of 60S ribosomal protein L27a on 'His-39'. May play an important role in cell growth and survival. May be involved in ribosome biogenesis, most likely during the assembly process of pre-ribosomal particles.</text>
</comment>
<evidence type="ECO:0000256" key="4">
    <source>
        <dbReference type="ARBA" id="ARBA00023004"/>
    </source>
</evidence>
<comment type="function">
    <text evidence="5">Oxygenase that can act as both a histone lysine demethylase and a ribosomal histidine hydroxylase. Specifically demethylates 'Lys-4' (H3K4me) and 'Lys-36' (H3K36me) of histone H3, thereby playing a central role in histone code.</text>
</comment>
<dbReference type="GO" id="GO:0005506">
    <property type="term" value="F:iron ion binding"/>
    <property type="evidence" value="ECO:0007669"/>
    <property type="project" value="UniProtKB-UniRule"/>
</dbReference>
<dbReference type="OrthoDB" id="425950at2759"/>
<evidence type="ECO:0000256" key="2">
    <source>
        <dbReference type="ARBA" id="ARBA00022517"/>
    </source>
</evidence>
<accession>A0A1V9Y276</accession>
<comment type="subcellular location">
    <subcellularLocation>
        <location evidence="1">Nucleus</location>
        <location evidence="1">Nucleolus</location>
    </subcellularLocation>
</comment>
<comment type="catalytic activity">
    <reaction evidence="10">
        <text>L-histidyl-[protein] + 2-oxoglutarate + O2 = (3S)-3-hydroxy-L-histidyl-[protein] + succinate + CO2</text>
        <dbReference type="Rhea" id="RHEA:54256"/>
        <dbReference type="Rhea" id="RHEA-COMP:9745"/>
        <dbReference type="Rhea" id="RHEA-COMP:13840"/>
        <dbReference type="ChEBI" id="CHEBI:15379"/>
        <dbReference type="ChEBI" id="CHEBI:16526"/>
        <dbReference type="ChEBI" id="CHEBI:16810"/>
        <dbReference type="ChEBI" id="CHEBI:29979"/>
        <dbReference type="ChEBI" id="CHEBI:30031"/>
        <dbReference type="ChEBI" id="CHEBI:138021"/>
        <dbReference type="EC" id="1.14.11.79"/>
    </reaction>
</comment>
<dbReference type="GO" id="GO:0036139">
    <property type="term" value="F:peptidyl-histidine dioxygenase activity"/>
    <property type="evidence" value="ECO:0007669"/>
    <property type="project" value="UniProtKB-EC"/>
</dbReference>
<feature type="compositionally biased region" description="Basic and acidic residues" evidence="12">
    <location>
        <begin position="7"/>
        <end position="21"/>
    </location>
</feature>
<dbReference type="EC" id="1.14.11.27" evidence="11"/>
<protein>
    <recommendedName>
        <fullName evidence="11">Bifunctional lysine-specific demethylase and histidyl-hydroxylase</fullName>
        <ecNumber evidence="11">1.14.11.27</ecNumber>
    </recommendedName>
</protein>
<keyword evidence="15" id="KW-1185">Reference proteome</keyword>
<evidence type="ECO:0000256" key="8">
    <source>
        <dbReference type="ARBA" id="ARBA00047687"/>
    </source>
</evidence>
<evidence type="ECO:0000256" key="11">
    <source>
        <dbReference type="RuleBase" id="RU366061"/>
    </source>
</evidence>
<evidence type="ECO:0000256" key="9">
    <source>
        <dbReference type="ARBA" id="ARBA00047915"/>
    </source>
</evidence>
<evidence type="ECO:0000259" key="13">
    <source>
        <dbReference type="PROSITE" id="PS51184"/>
    </source>
</evidence>
<comment type="catalytic activity">
    <reaction evidence="8">
        <text>L-histidyl-[ribosomal protein uL15] + 2-oxoglutarate + O2 = (3S)-3-hydroxy-L-histidyl-[ribosomal protein uL15] + succinate + CO2</text>
        <dbReference type="Rhea" id="RHEA:54024"/>
        <dbReference type="Rhea" id="RHEA-COMP:13760"/>
        <dbReference type="Rhea" id="RHEA-COMP:13761"/>
        <dbReference type="ChEBI" id="CHEBI:15379"/>
        <dbReference type="ChEBI" id="CHEBI:16526"/>
        <dbReference type="ChEBI" id="CHEBI:16810"/>
        <dbReference type="ChEBI" id="CHEBI:29979"/>
        <dbReference type="ChEBI" id="CHEBI:30031"/>
        <dbReference type="ChEBI" id="CHEBI:138021"/>
    </reaction>
</comment>
<evidence type="ECO:0000256" key="12">
    <source>
        <dbReference type="SAM" id="MobiDB-lite"/>
    </source>
</evidence>
<dbReference type="GO" id="GO:0140680">
    <property type="term" value="F:histone H3K36me/H3K36me2 demethylase activity"/>
    <property type="evidence" value="ECO:0007669"/>
    <property type="project" value="UniProtKB-EC"/>
</dbReference>
<feature type="domain" description="JmjC" evidence="13">
    <location>
        <begin position="166"/>
        <end position="304"/>
    </location>
</feature>
<sequence length="567" mass="64282">MPKTKRKLESPEQSRVKSQRLDKKKIAAQYIGPANKKIEADAYIKEFCDKFQRPEDGIEWLLSNANMSVSEFFATKWEKSPLAMHSTENTAGRLEAVFSAAFLKKLLDTHKKQQFTKGFTYRIDFQAAKFVDGEYIEIDKKATNCLADGKSPVDFDQLEGFLKDGYTIQMPEPQRFQPALHALMEPLESYFGALVTANAYLAPPGGQMRPPRFDNEDYFVLQTEGAQTWKLYQATVELATQFSDTLSVNEIGKPKKTETLNPGDVLYMPRGTIFQTAAGPSATSAYVILSTYCEHHVGRFVRQAVGRLLHHVDQRSRVLHRPLPLGLMPRLCRPSLNEAYADTLVSLAEAIRKTSTSSQWENQLAMDSFVDPFMTCRLPPFRRQLYRDDVTITNRSRIQLHNKRHVAYYLRETEVDYADEEAGETPLLYKRSPKWRKASASEVTSSRDEDENQRLAEKNRSVARADRDLSPKFTPDETGLRLAVFCSVYNDARLHRDYITAGVNDNMATFHSGYITVLDQLMAANEPLLVADLAKSLDRNLNLTKFLKTLSNMGALDVIKASSVPLD</sequence>
<dbReference type="PANTHER" id="PTHR13096">
    <property type="entry name" value="MINA53 MYC INDUCED NUCLEAR ANTIGEN"/>
    <property type="match status" value="1"/>
</dbReference>
<keyword evidence="2" id="KW-0690">Ribosome biogenesis</keyword>
<reference evidence="14 15" key="1">
    <citation type="journal article" date="2017" name="Gigascience">
        <title>Draft genome of the honey bee ectoparasitic mite, Tropilaelaps mercedesae, is shaped by the parasitic life history.</title>
        <authorList>
            <person name="Dong X."/>
            <person name="Armstrong S.D."/>
            <person name="Xia D."/>
            <person name="Makepeace B.L."/>
            <person name="Darby A.C."/>
            <person name="Kadowaki T."/>
        </authorList>
    </citation>
    <scope>NUCLEOTIDE SEQUENCE [LARGE SCALE GENOMIC DNA]</scope>
    <source>
        <strain evidence="14">Wuxi-XJTLU</strain>
    </source>
</reference>
<dbReference type="FunCoup" id="A0A1V9Y276">
    <property type="interactions" value="1460"/>
</dbReference>
<evidence type="ECO:0000256" key="10">
    <source>
        <dbReference type="ARBA" id="ARBA00049465"/>
    </source>
</evidence>
<dbReference type="PROSITE" id="PS51184">
    <property type="entry name" value="JMJC"/>
    <property type="match status" value="1"/>
</dbReference>
<keyword evidence="4 11" id="KW-0408">Iron</keyword>
<dbReference type="Pfam" id="PF08007">
    <property type="entry name" value="JmjC_2"/>
    <property type="match status" value="1"/>
</dbReference>
<dbReference type="InterPro" id="IPR039994">
    <property type="entry name" value="NO66-like"/>
</dbReference>
<name>A0A1V9Y276_9ACAR</name>
<keyword evidence="3 11" id="KW-0479">Metal-binding</keyword>
<dbReference type="InParanoid" id="A0A1V9Y276"/>
<evidence type="ECO:0000256" key="3">
    <source>
        <dbReference type="ARBA" id="ARBA00022723"/>
    </source>
</evidence>
<dbReference type="PANTHER" id="PTHR13096:SF7">
    <property type="entry name" value="RIBOSOMAL OXYGENASE 2"/>
    <property type="match status" value="1"/>
</dbReference>
<feature type="compositionally biased region" description="Basic and acidic residues" evidence="12">
    <location>
        <begin position="452"/>
        <end position="470"/>
    </location>
</feature>
<dbReference type="Proteomes" id="UP000192247">
    <property type="component" value="Unassembled WGS sequence"/>
</dbReference>
<keyword evidence="11" id="KW-0560">Oxidoreductase</keyword>
<dbReference type="InterPro" id="IPR003347">
    <property type="entry name" value="JmjC_dom"/>
</dbReference>
<keyword evidence="11" id="KW-0804">Transcription</keyword>
<keyword evidence="11" id="KW-0539">Nucleus</keyword>
<dbReference type="Gene3D" id="3.90.930.40">
    <property type="match status" value="1"/>
</dbReference>
<dbReference type="AlphaFoldDB" id="A0A1V9Y276"/>
<comment type="similarity">
    <text evidence="6">Belongs to the ROX family. MINA53 subfamily.</text>
</comment>
<dbReference type="Gene3D" id="2.60.120.650">
    <property type="entry name" value="Cupin"/>
    <property type="match status" value="1"/>
</dbReference>
<dbReference type="SUPFAM" id="SSF51197">
    <property type="entry name" value="Clavaminate synthase-like"/>
    <property type="match status" value="1"/>
</dbReference>
<keyword evidence="11" id="KW-0223">Dioxygenase</keyword>
<evidence type="ECO:0000313" key="14">
    <source>
        <dbReference type="EMBL" id="OQR79844.1"/>
    </source>
</evidence>
<dbReference type="EMBL" id="MNPL01000611">
    <property type="protein sequence ID" value="OQR79844.1"/>
    <property type="molecule type" value="Genomic_DNA"/>
</dbReference>
<feature type="region of interest" description="Disordered" evidence="12">
    <location>
        <begin position="1"/>
        <end position="21"/>
    </location>
</feature>
<evidence type="ECO:0000256" key="5">
    <source>
        <dbReference type="ARBA" id="ARBA00025670"/>
    </source>
</evidence>
<dbReference type="GO" id="GO:0032453">
    <property type="term" value="F:histone H3K4 demethylase activity"/>
    <property type="evidence" value="ECO:0007669"/>
    <property type="project" value="TreeGrafter"/>
</dbReference>
<comment type="catalytic activity">
    <reaction evidence="9 11">
        <text>N(6),N(6)-dimethyl-L-lysyl(36)-[histone H3] + 2 2-oxoglutarate + 2 O2 = L-lysyl(36)-[histone H3] + 2 formaldehyde + 2 succinate + 2 CO2</text>
        <dbReference type="Rhea" id="RHEA:42032"/>
        <dbReference type="Rhea" id="RHEA-COMP:9785"/>
        <dbReference type="Rhea" id="RHEA-COMP:9787"/>
        <dbReference type="ChEBI" id="CHEBI:15379"/>
        <dbReference type="ChEBI" id="CHEBI:16526"/>
        <dbReference type="ChEBI" id="CHEBI:16810"/>
        <dbReference type="ChEBI" id="CHEBI:16842"/>
        <dbReference type="ChEBI" id="CHEBI:29969"/>
        <dbReference type="ChEBI" id="CHEBI:30031"/>
        <dbReference type="ChEBI" id="CHEBI:61976"/>
        <dbReference type="EC" id="1.14.11.27"/>
    </reaction>
</comment>
<keyword evidence="11" id="KW-0805">Transcription regulation</keyword>
<dbReference type="STRING" id="418985.A0A1V9Y276"/>
<evidence type="ECO:0000256" key="6">
    <source>
        <dbReference type="ARBA" id="ARBA00034314"/>
    </source>
</evidence>
<evidence type="ECO:0000256" key="1">
    <source>
        <dbReference type="ARBA" id="ARBA00004604"/>
    </source>
</evidence>